<evidence type="ECO:0000259" key="1">
    <source>
        <dbReference type="Pfam" id="PF18668"/>
    </source>
</evidence>
<name>A0A7D5FLI8_9CAUD</name>
<accession>A0A7D5FLI8</accession>
<dbReference type="EMBL" id="MT682716">
    <property type="protein sequence ID" value="QLF82471.1"/>
    <property type="molecule type" value="Genomic_DNA"/>
</dbReference>
<sequence length="1481" mass="160977">MADIKVVRIESLPATTAVTEDDYLVVQQPDLTRRVKIGDVVHVDGTVSHVISFKEGGKLNGPMDFAYFEEEDLYLRWKGEFPHTVPALSSPYADGGITDAAWMVYTDPSLREELESTIGASMIMTAEGQSVQDVMDVTVQTANDAKALAQRVDFGTVHTVGDVIHLDNFVGPAVIEEGRTTNYPSVAAGEKFLNGVVSRRDTTTVDGIFRGATTGAMYTIAVTNGVATTKRIALRDEFKRLEANNPTRTVIRAGDDLNTAGYLQLDATGRWGMWNQQTASWQPLAIEQGGTGARDAAGVRINIGAFYKQRAALEPNFNINNLTGNQDGVYYQPMTAYATEANGYPAGSGAGHLIVWQNNANGGTGCRQEYYPFSNVDVWYLRTYQANTNQWTAWQPMVRPRNDDTFRSHIGLGSRNSPTFGHLYLSQSSADVKSASGIVNGDKYSADGVLEHGYRIYSEVRNDNKAWLTIHLHKGAKGSETHRYLGFREDGVLDCPKYMQVGDLTGQLTNWGLGEWIRSSGAERGFWGSKKAAKMVIWDGGMDEQGEGTLEWGVYNNRKAKWEPLPIACGGTSARTVGDAQAQFRIPLAAGARPYVNLPRTAAMQDGKYYPIIVRTDPNFAATIGTDLTIVTRSSSGGDPMNCATLQCHYRTGGWTDRGDSFQGVINFYQNEQAILGCVSPTRGKQEYVAFYVEARAFPVTVYAGATVIEVSTREADWQVGNVTGNQDGVKFCAPLESADLSLAIKGDDVTNTRPLVEFKGTSGFYTGGGTMWHYLGTPERYAVMSKMNMPKVELWADGIDYICPGSQTTRKALFSNAGFQAASEGTEDLINNTFTSKCGNGARLQGQAEFRSTPEAGQVIVRDVVGTAHRFYNFNKDGTFSAPGGFVCHTGADWNNQFGPNNPSKILAGNVNGPEGSMVVGGLSVAFSGNYAFQMAGRLDQLYTRSIEQGDHRAWNKVIQHRGQGLGTNDLNDYKADREGIYHQEANANATAERNYPPGQQMAGTLIVLRNSANEGTGCIQIYKMYLGGTWERYYNNLGSGMAWSPWKRTSFPENTTAPVMPDLWLPLTSNLKPALGEGEMVFSRPSTATYFTKRGVMAVAQANQPRFERDGLLIEGQRTNLMLNSEDPSKWGAQQAITVGSTVTNTNGTKGARFTVNTTSGVETTALNLATVPATRGADVTGAEKFCTGSIIARGGKAHQRLRVRFDMYNGSTTVFQGDAYVNLSTLEVKTTGDAAGRIKVKAERWQTAGPAWIRIAATFEAVASDNKIGCQFQIAPPEGAQHAVGDWVDVAIPQFELGSCESSFIPTGSSSVTRAADLCKFPMTDNLAPRPFTIAATVDANWRGWGKAPNAAPRVIDTEGHQSGAAFIMGFGSATNIADDGYPYCDIGGSNRRVYEMAKARKLKIGFRIKGDGKTCSFANGLVSTETQSSWEFLAGGAFIRIGGQTATGERHLFGHIKDIRVWNSALTDTQLMMESVE</sequence>
<reference evidence="2 3" key="1">
    <citation type="submission" date="2020-06" db="EMBL/GenBank/DDBJ databases">
        <title>Genome Sequences of Four Bacteriophages Infecting Toxigenic Escherichia coli (STEC).</title>
        <authorList>
            <person name="Dias C."/>
            <person name="Almeida C."/>
            <person name="Lobocka M."/>
            <person name="Oliveira H."/>
        </authorList>
    </citation>
    <scope>NUCLEOTIDE SEQUENCE [LARGE SCALE GENOMIC DNA]</scope>
</reference>
<keyword evidence="3" id="KW-1185">Reference proteome</keyword>
<dbReference type="Gene3D" id="2.10.10.80">
    <property type="match status" value="1"/>
</dbReference>
<gene>
    <name evidence="2" type="ORF">F10B_0061</name>
</gene>
<feature type="domain" description="Tail spike TSP1/Gp66 N-terminal" evidence="1">
    <location>
        <begin position="46"/>
        <end position="103"/>
    </location>
</feature>
<dbReference type="SUPFAM" id="SSF49899">
    <property type="entry name" value="Concanavalin A-like lectins/glucanases"/>
    <property type="match status" value="1"/>
</dbReference>
<organism evidence="2 3">
    <name type="scientific">Escherichia phage vB_EcoM_Gotham</name>
    <dbReference type="NCBI Taxonomy" id="2750849"/>
    <lineage>
        <taxon>Viruses</taxon>
        <taxon>Duplodnaviria</taxon>
        <taxon>Heunggongvirae</taxon>
        <taxon>Uroviricota</taxon>
        <taxon>Caudoviricetes</taxon>
        <taxon>Vequintavirinae</taxon>
        <taxon>Vequintavirus</taxon>
        <taxon>Vequintavirus gotham</taxon>
    </lineage>
</organism>
<dbReference type="InterPro" id="IPR040775">
    <property type="entry name" value="Tail_spike_N"/>
</dbReference>
<protein>
    <submittedName>
        <fullName evidence="2">Tail fiber protein</fullName>
    </submittedName>
</protein>
<dbReference type="Proteomes" id="UP000515358">
    <property type="component" value="Segment"/>
</dbReference>
<dbReference type="CDD" id="cd19958">
    <property type="entry name" value="pyocin_knob"/>
    <property type="match status" value="2"/>
</dbReference>
<evidence type="ECO:0000313" key="3">
    <source>
        <dbReference type="Proteomes" id="UP000515358"/>
    </source>
</evidence>
<dbReference type="InterPro" id="IPR013320">
    <property type="entry name" value="ConA-like_dom_sf"/>
</dbReference>
<evidence type="ECO:0000313" key="2">
    <source>
        <dbReference type="EMBL" id="QLF82471.1"/>
    </source>
</evidence>
<dbReference type="Pfam" id="PF18668">
    <property type="entry name" value="Tail_spike_N"/>
    <property type="match status" value="1"/>
</dbReference>
<proteinExistence type="predicted"/>